<reference evidence="15 16" key="1">
    <citation type="submission" date="2018-06" db="EMBL/GenBank/DDBJ databases">
        <authorList>
            <consortium name="Pathogen Informatics"/>
            <person name="Doyle S."/>
        </authorList>
    </citation>
    <scope>NUCLEOTIDE SEQUENCE [LARGE SCALE GENOMIC DNA]</scope>
    <source>
        <strain evidence="15 16">NCTC12112</strain>
    </source>
</reference>
<dbReference type="PANTHER" id="PTHR11070:SF2">
    <property type="entry name" value="ATP-DEPENDENT DNA HELICASE SRS2"/>
    <property type="match status" value="1"/>
</dbReference>
<dbReference type="EMBL" id="LS483487">
    <property type="protein sequence ID" value="SQJ09695.1"/>
    <property type="molecule type" value="Genomic_DNA"/>
</dbReference>
<evidence type="ECO:0000259" key="14">
    <source>
        <dbReference type="PROSITE" id="PS51217"/>
    </source>
</evidence>
<evidence type="ECO:0000256" key="10">
    <source>
        <dbReference type="ARBA" id="ARBA00048988"/>
    </source>
</evidence>
<dbReference type="Proteomes" id="UP000249008">
    <property type="component" value="Chromosome 1"/>
</dbReference>
<dbReference type="GO" id="GO:0016787">
    <property type="term" value="F:hydrolase activity"/>
    <property type="evidence" value="ECO:0007669"/>
    <property type="project" value="UniProtKB-UniRule"/>
</dbReference>
<protein>
    <recommendedName>
        <fullName evidence="9">DNA 3'-5' helicase</fullName>
        <ecNumber evidence="9">5.6.2.4</ecNumber>
    </recommendedName>
</protein>
<evidence type="ECO:0000256" key="12">
    <source>
        <dbReference type="SAM" id="Coils"/>
    </source>
</evidence>
<keyword evidence="3 11" id="KW-0378">Hydrolase</keyword>
<dbReference type="GO" id="GO:0003677">
    <property type="term" value="F:DNA binding"/>
    <property type="evidence" value="ECO:0007669"/>
    <property type="project" value="UniProtKB-KW"/>
</dbReference>
<evidence type="ECO:0000256" key="5">
    <source>
        <dbReference type="ARBA" id="ARBA00022840"/>
    </source>
</evidence>
<dbReference type="Gene3D" id="3.40.50.300">
    <property type="entry name" value="P-loop containing nucleotide triphosphate hydrolases"/>
    <property type="match status" value="2"/>
</dbReference>
<dbReference type="KEGG" id="ful:C4N20_02305"/>
<feature type="binding site" evidence="11">
    <location>
        <begin position="26"/>
        <end position="33"/>
    </location>
    <ligand>
        <name>ATP</name>
        <dbReference type="ChEBI" id="CHEBI:30616"/>
    </ligand>
</feature>
<dbReference type="RefSeq" id="WP_005981276.1">
    <property type="nucleotide sequence ID" value="NZ_CABKNW010000005.1"/>
</dbReference>
<evidence type="ECO:0000256" key="11">
    <source>
        <dbReference type="PROSITE-ProRule" id="PRU00560"/>
    </source>
</evidence>
<evidence type="ECO:0000313" key="15">
    <source>
        <dbReference type="EMBL" id="SQJ09695.1"/>
    </source>
</evidence>
<dbReference type="CDD" id="cd17932">
    <property type="entry name" value="DEXQc_UvrD"/>
    <property type="match status" value="1"/>
</dbReference>
<dbReference type="GeneID" id="78453624"/>
<sequence length="725" mass="83439">MSILEKLNDRQRKAAEKIEGALLILAGAGSGKTRTITYRIAHMIQELGISPYKILAVTFTNKAAKEMKERVEDLIGEDGKRTMVSTFHSFGVRLLRTYGDRLGYGANFTIYDADDQKRVVKGIMKELTVKDKNLTEGMVVSLISKLKEEEVSADDYEKSENKYNMNAVVVAEIYRRYNLTLKKNNGMDFSDILINTAKLLEIPDILNKVQDKFRYIMVDEYQDTNNIQYKIINKIAGKYGNLCVVGDENQSIYGFRGANIQNILDFEKDYPNAEVVKLEENYRSTSVILDAANAVISNNSSARDKKLWTKKTTGEKITLLQCNDGRQEVNIIIEEIIKGKNQGKKYRDFTILYRTNAQSRLFEEGFLRFNIPYKIFGGMQFYQRAEIKDIVAYLAVINNPKDSLNLSRILNVPKRKIGDKSLEKINEFASVNGLTLFEALGRANEIDTLTANMKIVLEEFHKMMMELIEMSESEPVSELFDKVIKSIKYFDYLESNYEDSENRISNIEELRNSITEMEKIIETLTLREYLENISLVSATDNLEEEKDYVKLMTIHNSKGLEFPTVFLVGTEDEVFPGKKADFEPRELEEERRLCYVAITRAEDKLYISYAASRFMYGEESFRTKSRFISELPENLLESNIESQFKREAINPTKTPVKHQFKKMITMEDLNKTYKEYPYSVGEKVMHKKFGLGVVRGVSDKKVEIDFVDGKREIAMAVADKFLTKN</sequence>
<comment type="catalytic activity">
    <reaction evidence="10">
        <text>ATP + H2O = ADP + phosphate + H(+)</text>
        <dbReference type="Rhea" id="RHEA:13065"/>
        <dbReference type="ChEBI" id="CHEBI:15377"/>
        <dbReference type="ChEBI" id="CHEBI:15378"/>
        <dbReference type="ChEBI" id="CHEBI:30616"/>
        <dbReference type="ChEBI" id="CHEBI:43474"/>
        <dbReference type="ChEBI" id="CHEBI:456216"/>
        <dbReference type="EC" id="5.6.2.4"/>
    </reaction>
</comment>
<dbReference type="PANTHER" id="PTHR11070">
    <property type="entry name" value="UVRD / RECB / PCRA DNA HELICASE FAMILY MEMBER"/>
    <property type="match status" value="1"/>
</dbReference>
<keyword evidence="2 11" id="KW-0547">Nucleotide-binding</keyword>
<dbReference type="FunFam" id="1.10.486.10:FF:000003">
    <property type="entry name" value="ATP-dependent DNA helicase"/>
    <property type="match status" value="1"/>
</dbReference>
<dbReference type="InterPro" id="IPR014016">
    <property type="entry name" value="UvrD-like_ATP-bd"/>
</dbReference>
<evidence type="ECO:0000256" key="8">
    <source>
        <dbReference type="ARBA" id="ARBA00034617"/>
    </source>
</evidence>
<dbReference type="SUPFAM" id="SSF52540">
    <property type="entry name" value="P-loop containing nucleoside triphosphate hydrolases"/>
    <property type="match status" value="1"/>
</dbReference>
<dbReference type="GO" id="GO:0005829">
    <property type="term" value="C:cytosol"/>
    <property type="evidence" value="ECO:0007669"/>
    <property type="project" value="TreeGrafter"/>
</dbReference>
<feature type="coiled-coil region" evidence="12">
    <location>
        <begin position="490"/>
        <end position="527"/>
    </location>
</feature>
<keyword evidence="5 11" id="KW-0067">ATP-binding</keyword>
<dbReference type="GO" id="GO:0043138">
    <property type="term" value="F:3'-5' DNA helicase activity"/>
    <property type="evidence" value="ECO:0007669"/>
    <property type="project" value="UniProtKB-EC"/>
</dbReference>
<dbReference type="Pfam" id="PF13361">
    <property type="entry name" value="UvrD_C"/>
    <property type="match status" value="1"/>
</dbReference>
<evidence type="ECO:0000256" key="2">
    <source>
        <dbReference type="ARBA" id="ARBA00022741"/>
    </source>
</evidence>
<accession>A0AAX2JCK3</accession>
<dbReference type="Gene3D" id="1.10.10.160">
    <property type="match status" value="1"/>
</dbReference>
<keyword evidence="12" id="KW-0175">Coiled coil</keyword>
<dbReference type="AlphaFoldDB" id="A0AAX2JCK3"/>
<evidence type="ECO:0000313" key="16">
    <source>
        <dbReference type="Proteomes" id="UP000249008"/>
    </source>
</evidence>
<dbReference type="GO" id="GO:0005524">
    <property type="term" value="F:ATP binding"/>
    <property type="evidence" value="ECO:0007669"/>
    <property type="project" value="UniProtKB-UniRule"/>
</dbReference>
<keyword evidence="4 11" id="KW-0347">Helicase</keyword>
<keyword evidence="7" id="KW-0413">Isomerase</keyword>
<feature type="domain" description="UvrD-like helicase C-terminal" evidence="14">
    <location>
        <begin position="286"/>
        <end position="559"/>
    </location>
</feature>
<dbReference type="InterPro" id="IPR014017">
    <property type="entry name" value="DNA_helicase_UvrD-like_C"/>
</dbReference>
<evidence type="ECO:0000256" key="3">
    <source>
        <dbReference type="ARBA" id="ARBA00022801"/>
    </source>
</evidence>
<dbReference type="PROSITE" id="PS51217">
    <property type="entry name" value="UVRD_HELICASE_CTER"/>
    <property type="match status" value="1"/>
</dbReference>
<evidence type="ECO:0000256" key="7">
    <source>
        <dbReference type="ARBA" id="ARBA00023235"/>
    </source>
</evidence>
<dbReference type="Pfam" id="PF00580">
    <property type="entry name" value="UvrD-helicase"/>
    <property type="match status" value="1"/>
</dbReference>
<dbReference type="InterPro" id="IPR027417">
    <property type="entry name" value="P-loop_NTPase"/>
</dbReference>
<proteinExistence type="inferred from homology"/>
<organism evidence="15 16">
    <name type="scientific">Fusobacterium ulcerans</name>
    <dbReference type="NCBI Taxonomy" id="861"/>
    <lineage>
        <taxon>Bacteria</taxon>
        <taxon>Fusobacteriati</taxon>
        <taxon>Fusobacteriota</taxon>
        <taxon>Fusobacteriia</taxon>
        <taxon>Fusobacteriales</taxon>
        <taxon>Fusobacteriaceae</taxon>
        <taxon>Fusobacterium</taxon>
    </lineage>
</organism>
<dbReference type="Gene3D" id="1.10.486.10">
    <property type="entry name" value="PCRA, domain 4"/>
    <property type="match status" value="1"/>
</dbReference>
<evidence type="ECO:0000256" key="6">
    <source>
        <dbReference type="ARBA" id="ARBA00023125"/>
    </source>
</evidence>
<comment type="catalytic activity">
    <reaction evidence="8">
        <text>Couples ATP hydrolysis with the unwinding of duplex DNA by translocating in the 3'-5' direction.</text>
        <dbReference type="EC" id="5.6.2.4"/>
    </reaction>
</comment>
<evidence type="ECO:0000256" key="4">
    <source>
        <dbReference type="ARBA" id="ARBA00022806"/>
    </source>
</evidence>
<evidence type="ECO:0000259" key="13">
    <source>
        <dbReference type="PROSITE" id="PS51198"/>
    </source>
</evidence>
<evidence type="ECO:0000256" key="1">
    <source>
        <dbReference type="ARBA" id="ARBA00009922"/>
    </source>
</evidence>
<dbReference type="InterPro" id="IPR000212">
    <property type="entry name" value="DNA_helicase_UvrD/REP"/>
</dbReference>
<dbReference type="PROSITE" id="PS51198">
    <property type="entry name" value="UVRD_HELICASE_ATP_BIND"/>
    <property type="match status" value="1"/>
</dbReference>
<dbReference type="EC" id="5.6.2.4" evidence="9"/>
<evidence type="ECO:0000256" key="9">
    <source>
        <dbReference type="ARBA" id="ARBA00034808"/>
    </source>
</evidence>
<name>A0AAX2JCK3_9FUSO</name>
<dbReference type="GO" id="GO:0000725">
    <property type="term" value="P:recombinational repair"/>
    <property type="evidence" value="ECO:0007669"/>
    <property type="project" value="TreeGrafter"/>
</dbReference>
<gene>
    <name evidence="15" type="primary">pcrA_3</name>
    <name evidence="15" type="ORF">NCTC12112_02343</name>
</gene>
<dbReference type="InterPro" id="IPR013986">
    <property type="entry name" value="DExx_box_DNA_helicase_dom_sf"/>
</dbReference>
<comment type="similarity">
    <text evidence="1">Belongs to the helicase family. UvrD subfamily.</text>
</comment>
<keyword evidence="6" id="KW-0238">DNA-binding</keyword>
<feature type="domain" description="UvrD-like helicase ATP-binding" evidence="13">
    <location>
        <begin position="5"/>
        <end position="285"/>
    </location>
</feature>
<dbReference type="GO" id="GO:0033202">
    <property type="term" value="C:DNA helicase complex"/>
    <property type="evidence" value="ECO:0007669"/>
    <property type="project" value="TreeGrafter"/>
</dbReference>